<dbReference type="InterPro" id="IPR051932">
    <property type="entry name" value="Bact_StressResp_Reg"/>
</dbReference>
<feature type="domain" description="PAC" evidence="2">
    <location>
        <begin position="96"/>
        <end position="148"/>
    </location>
</feature>
<dbReference type="SUPFAM" id="SSF55785">
    <property type="entry name" value="PYP-like sensor domain (PAS domain)"/>
    <property type="match status" value="1"/>
</dbReference>
<organism evidence="4 5">
    <name type="scientific">Nannocystis radixulma</name>
    <dbReference type="NCBI Taxonomy" id="2995305"/>
    <lineage>
        <taxon>Bacteria</taxon>
        <taxon>Pseudomonadati</taxon>
        <taxon>Myxococcota</taxon>
        <taxon>Polyangia</taxon>
        <taxon>Nannocystales</taxon>
        <taxon>Nannocystaceae</taxon>
        <taxon>Nannocystis</taxon>
    </lineage>
</organism>
<dbReference type="InterPro" id="IPR000700">
    <property type="entry name" value="PAS-assoc_C"/>
</dbReference>
<dbReference type="EMBL" id="JAQNDN010000001">
    <property type="protein sequence ID" value="MDC0666466.1"/>
    <property type="molecule type" value="Genomic_DNA"/>
</dbReference>
<dbReference type="InterPro" id="IPR036513">
    <property type="entry name" value="STAS_dom_sf"/>
</dbReference>
<dbReference type="Proteomes" id="UP001217838">
    <property type="component" value="Unassembled WGS sequence"/>
</dbReference>
<proteinExistence type="predicted"/>
<dbReference type="NCBIfam" id="TIGR00229">
    <property type="entry name" value="sensory_box"/>
    <property type="match status" value="1"/>
</dbReference>
<dbReference type="Gene3D" id="3.30.450.20">
    <property type="entry name" value="PAS domain"/>
    <property type="match status" value="1"/>
</dbReference>
<dbReference type="SUPFAM" id="SSF52091">
    <property type="entry name" value="SpoIIaa-like"/>
    <property type="match status" value="1"/>
</dbReference>
<dbReference type="RefSeq" id="WP_271994028.1">
    <property type="nucleotide sequence ID" value="NZ_JAQNDN010000001.1"/>
</dbReference>
<dbReference type="CDD" id="cd00130">
    <property type="entry name" value="PAS"/>
    <property type="match status" value="1"/>
</dbReference>
<gene>
    <name evidence="4" type="ORF">POL58_01895</name>
</gene>
<accession>A0ABT5AX97</accession>
<dbReference type="InterPro" id="IPR035965">
    <property type="entry name" value="PAS-like_dom_sf"/>
</dbReference>
<protein>
    <submittedName>
        <fullName evidence="4">PAS domain-containing protein</fullName>
    </submittedName>
</protein>
<sequence>MLALRQRVAALEQELAPLRRTRELLQRVMDNIPQAVFWKDRDSVFLGCNERFARHNGVASPEEIIGKTDRDMPWAEFADLYRADDRRVMETDTAKLNYEEPVPLPDGSEGWIRTSKVPLHDDADAVFAVLGMYEDITVIKRAEAERLRLKEEVIQAQADILAELSTPLIPITDVVMVMPMIGKIDARRAQQMLDTLLSGIAANRARTVILDITGVPVVDAQVASALVRAASAVRLLGAEVMLAGIRPEVARTLVDLGIDLGGILTCSTLQRGVALAMAAGR</sequence>
<dbReference type="Pfam" id="PF01740">
    <property type="entry name" value="STAS"/>
    <property type="match status" value="1"/>
</dbReference>
<reference evidence="4 5" key="1">
    <citation type="submission" date="2022-11" db="EMBL/GenBank/DDBJ databases">
        <title>Minimal conservation of predation-associated metabolite biosynthetic gene clusters underscores biosynthetic potential of Myxococcota including descriptions for ten novel species: Archangium lansinium sp. nov., Myxococcus landrumus sp. nov., Nannocystis bai.</title>
        <authorList>
            <person name="Ahearne A."/>
            <person name="Stevens C."/>
            <person name="Dowd S."/>
        </authorList>
    </citation>
    <scope>NUCLEOTIDE SEQUENCE [LARGE SCALE GENOMIC DNA]</scope>
    <source>
        <strain evidence="4 5">NCELM</strain>
    </source>
</reference>
<evidence type="ECO:0000313" key="4">
    <source>
        <dbReference type="EMBL" id="MDC0666466.1"/>
    </source>
</evidence>
<dbReference type="InterPro" id="IPR013656">
    <property type="entry name" value="PAS_4"/>
</dbReference>
<dbReference type="PROSITE" id="PS50801">
    <property type="entry name" value="STAS"/>
    <property type="match status" value="1"/>
</dbReference>
<dbReference type="InterPro" id="IPR000014">
    <property type="entry name" value="PAS"/>
</dbReference>
<dbReference type="PROSITE" id="PS50113">
    <property type="entry name" value="PAC"/>
    <property type="match status" value="1"/>
</dbReference>
<evidence type="ECO:0000259" key="3">
    <source>
        <dbReference type="PROSITE" id="PS50801"/>
    </source>
</evidence>
<dbReference type="Gene3D" id="3.30.750.24">
    <property type="entry name" value="STAS domain"/>
    <property type="match status" value="1"/>
</dbReference>
<evidence type="ECO:0000313" key="5">
    <source>
        <dbReference type="Proteomes" id="UP001217838"/>
    </source>
</evidence>
<feature type="domain" description="STAS" evidence="3">
    <location>
        <begin position="165"/>
        <end position="276"/>
    </location>
</feature>
<name>A0ABT5AX97_9BACT</name>
<comment type="caution">
    <text evidence="4">The sequence shown here is derived from an EMBL/GenBank/DDBJ whole genome shotgun (WGS) entry which is preliminary data.</text>
</comment>
<dbReference type="InterPro" id="IPR002645">
    <property type="entry name" value="STAS_dom"/>
</dbReference>
<dbReference type="PANTHER" id="PTHR33745:SF3">
    <property type="entry name" value="RSBT CO-ANTAGONIST PROTEIN RSBRC"/>
    <property type="match status" value="1"/>
</dbReference>
<evidence type="ECO:0000256" key="1">
    <source>
        <dbReference type="ARBA" id="ARBA00022553"/>
    </source>
</evidence>
<dbReference type="PANTHER" id="PTHR33745">
    <property type="entry name" value="RSBT ANTAGONIST PROTEIN RSBS-RELATED"/>
    <property type="match status" value="1"/>
</dbReference>
<evidence type="ECO:0000259" key="2">
    <source>
        <dbReference type="PROSITE" id="PS50113"/>
    </source>
</evidence>
<dbReference type="Pfam" id="PF08448">
    <property type="entry name" value="PAS_4"/>
    <property type="match status" value="1"/>
</dbReference>
<keyword evidence="5" id="KW-1185">Reference proteome</keyword>
<dbReference type="CDD" id="cd07041">
    <property type="entry name" value="STAS_RsbR_RsbS_like"/>
    <property type="match status" value="1"/>
</dbReference>
<keyword evidence="1" id="KW-0597">Phosphoprotein</keyword>